<reference evidence="1" key="1">
    <citation type="journal article" date="2020" name="Stud. Mycol.">
        <title>101 Dothideomycetes genomes: a test case for predicting lifestyles and emergence of pathogens.</title>
        <authorList>
            <person name="Haridas S."/>
            <person name="Albert R."/>
            <person name="Binder M."/>
            <person name="Bloem J."/>
            <person name="Labutti K."/>
            <person name="Salamov A."/>
            <person name="Andreopoulos B."/>
            <person name="Baker S."/>
            <person name="Barry K."/>
            <person name="Bills G."/>
            <person name="Bluhm B."/>
            <person name="Cannon C."/>
            <person name="Castanera R."/>
            <person name="Culley D."/>
            <person name="Daum C."/>
            <person name="Ezra D."/>
            <person name="Gonzalez J."/>
            <person name="Henrissat B."/>
            <person name="Kuo A."/>
            <person name="Liang C."/>
            <person name="Lipzen A."/>
            <person name="Lutzoni F."/>
            <person name="Magnuson J."/>
            <person name="Mondo S."/>
            <person name="Nolan M."/>
            <person name="Ohm R."/>
            <person name="Pangilinan J."/>
            <person name="Park H.-J."/>
            <person name="Ramirez L."/>
            <person name="Alfaro M."/>
            <person name="Sun H."/>
            <person name="Tritt A."/>
            <person name="Yoshinaga Y."/>
            <person name="Zwiers L.-H."/>
            <person name="Turgeon B."/>
            <person name="Goodwin S."/>
            <person name="Spatafora J."/>
            <person name="Crous P."/>
            <person name="Grigoriev I."/>
        </authorList>
    </citation>
    <scope>NUCLEOTIDE SEQUENCE</scope>
    <source>
        <strain evidence="1">CBS 123094</strain>
    </source>
</reference>
<dbReference type="AlphaFoldDB" id="A0A6A5WNC4"/>
<proteinExistence type="predicted"/>
<dbReference type="EMBL" id="ML977598">
    <property type="protein sequence ID" value="KAF1999106.1"/>
    <property type="molecule type" value="Genomic_DNA"/>
</dbReference>
<sequence length="300" mass="34370">MLPHLSPYRLSFRGVQSRRSNVQTSLLGAALFNSTLSFNNRLLGTVIIKRIKACLQVAEQMLEDYHPTSAPRPSRTSLSRMLCTAVSQSGASDTALFGIIGKRPTLLDEYCIASMLGCLEVFLSAQPFPPALEYRKSALFGSPIDCAVKHGCSHLAKVMQNPEAKAEHADWIRTLEEAIDDRDTARMSFILQESYCRQPFWIQYGVDYARLIERAIDSKDSEVVRGLYVGIQPKVFHGDIKTYYFKTRWQYETVFDTLRRHGLAYAAQKGYLIIVSMMQRNWSVELRHEMYPRLLRSRQW</sequence>
<gene>
    <name evidence="1" type="ORF">P154DRAFT_233904</name>
</gene>
<keyword evidence="2" id="KW-1185">Reference proteome</keyword>
<evidence type="ECO:0000313" key="1">
    <source>
        <dbReference type="EMBL" id="KAF1999106.1"/>
    </source>
</evidence>
<organism evidence="1 2">
    <name type="scientific">Amniculicola lignicola CBS 123094</name>
    <dbReference type="NCBI Taxonomy" id="1392246"/>
    <lineage>
        <taxon>Eukaryota</taxon>
        <taxon>Fungi</taxon>
        <taxon>Dikarya</taxon>
        <taxon>Ascomycota</taxon>
        <taxon>Pezizomycotina</taxon>
        <taxon>Dothideomycetes</taxon>
        <taxon>Pleosporomycetidae</taxon>
        <taxon>Pleosporales</taxon>
        <taxon>Amniculicolaceae</taxon>
        <taxon>Amniculicola</taxon>
    </lineage>
</organism>
<protein>
    <submittedName>
        <fullName evidence="1">Uncharacterized protein</fullName>
    </submittedName>
</protein>
<evidence type="ECO:0000313" key="2">
    <source>
        <dbReference type="Proteomes" id="UP000799779"/>
    </source>
</evidence>
<name>A0A6A5WNC4_9PLEO</name>
<accession>A0A6A5WNC4</accession>
<dbReference type="Proteomes" id="UP000799779">
    <property type="component" value="Unassembled WGS sequence"/>
</dbReference>